<dbReference type="InterPro" id="IPR003954">
    <property type="entry name" value="RRM_euk-type"/>
</dbReference>
<dbReference type="GO" id="GO:0005634">
    <property type="term" value="C:nucleus"/>
    <property type="evidence" value="ECO:0007669"/>
    <property type="project" value="UniProtKB-SubCell"/>
</dbReference>
<protein>
    <submittedName>
        <fullName evidence="8">Polyadenylate-binding protein 1-like</fullName>
    </submittedName>
</protein>
<keyword evidence="5" id="KW-0694">RNA-binding</keyword>
<dbReference type="PANTHER" id="PTHR48025">
    <property type="entry name" value="OS02G0815200 PROTEIN"/>
    <property type="match status" value="1"/>
</dbReference>
<dbReference type="InterPro" id="IPR000504">
    <property type="entry name" value="RRM_dom"/>
</dbReference>
<evidence type="ECO:0000313" key="7">
    <source>
        <dbReference type="Proteomes" id="UP000515154"/>
    </source>
</evidence>
<evidence type="ECO:0000256" key="6">
    <source>
        <dbReference type="ARBA" id="ARBA00023242"/>
    </source>
</evidence>
<dbReference type="CDD" id="cd12379">
    <property type="entry name" value="RRM2_I_PABPs"/>
    <property type="match status" value="1"/>
</dbReference>
<dbReference type="PANTHER" id="PTHR48025:SF1">
    <property type="entry name" value="RRM DOMAIN-CONTAINING PROTEIN"/>
    <property type="match status" value="1"/>
</dbReference>
<dbReference type="CDD" id="cd12380">
    <property type="entry name" value="RRM3_I_PABPs"/>
    <property type="match status" value="1"/>
</dbReference>
<dbReference type="KEGG" id="osn:115217228"/>
<dbReference type="SMART" id="SM00361">
    <property type="entry name" value="RRM_1"/>
    <property type="match status" value="3"/>
</dbReference>
<evidence type="ECO:0000313" key="8">
    <source>
        <dbReference type="RefSeq" id="XP_036362973.1"/>
    </source>
</evidence>
<evidence type="ECO:0000256" key="3">
    <source>
        <dbReference type="ARBA" id="ARBA00022490"/>
    </source>
</evidence>
<dbReference type="FunFam" id="3.30.70.330:FF:000651">
    <property type="entry name" value="Poly(A) binding protein cytoplasmic 1 like"/>
    <property type="match status" value="2"/>
</dbReference>
<keyword evidence="3" id="KW-0963">Cytoplasm</keyword>
<comment type="subcellular location">
    <subcellularLocation>
        <location evidence="2">Cytoplasm</location>
    </subcellularLocation>
    <subcellularLocation>
        <location evidence="1">Nucleus</location>
    </subcellularLocation>
</comment>
<dbReference type="SMART" id="SM00360">
    <property type="entry name" value="RRM"/>
    <property type="match status" value="4"/>
</dbReference>
<dbReference type="AlphaFoldDB" id="A0A7E6F618"/>
<keyword evidence="4" id="KW-0677">Repeat</keyword>
<dbReference type="Gene3D" id="3.30.70.330">
    <property type="match status" value="4"/>
</dbReference>
<dbReference type="SUPFAM" id="SSF54928">
    <property type="entry name" value="RNA-binding domain, RBD"/>
    <property type="match status" value="3"/>
</dbReference>
<reference evidence="8" key="1">
    <citation type="submission" date="2025-08" db="UniProtKB">
        <authorList>
            <consortium name="RefSeq"/>
        </authorList>
    </citation>
    <scope>IDENTIFICATION</scope>
</reference>
<evidence type="ECO:0000256" key="4">
    <source>
        <dbReference type="ARBA" id="ARBA00022737"/>
    </source>
</evidence>
<keyword evidence="6" id="KW-0539">Nucleus</keyword>
<dbReference type="InterPro" id="IPR012677">
    <property type="entry name" value="Nucleotide-bd_a/b_plait_sf"/>
</dbReference>
<dbReference type="GO" id="GO:0003729">
    <property type="term" value="F:mRNA binding"/>
    <property type="evidence" value="ECO:0007669"/>
    <property type="project" value="TreeGrafter"/>
</dbReference>
<dbReference type="PROSITE" id="PS50102">
    <property type="entry name" value="RRM"/>
    <property type="match status" value="4"/>
</dbReference>
<dbReference type="GO" id="GO:0005737">
    <property type="term" value="C:cytoplasm"/>
    <property type="evidence" value="ECO:0007669"/>
    <property type="project" value="UniProtKB-SubCell"/>
</dbReference>
<evidence type="ECO:0000256" key="5">
    <source>
        <dbReference type="ARBA" id="ARBA00022884"/>
    </source>
</evidence>
<dbReference type="FunFam" id="3.30.70.330:FF:000003">
    <property type="entry name" value="Polyadenylate-binding protein"/>
    <property type="match status" value="1"/>
</dbReference>
<dbReference type="InterPro" id="IPR045305">
    <property type="entry name" value="RRM2_I_PABPs"/>
</dbReference>
<dbReference type="InterPro" id="IPR006515">
    <property type="entry name" value="PABP_1234"/>
</dbReference>
<accession>A0A7E6F618</accession>
<gene>
    <name evidence="8" type="primary">LOC115217228</name>
</gene>
<sequence length="397" mass="44762">MSIAAEVLPVASLYVGDLHPDVTEKMLYEKFSTCGTIISIRVCRDMVKRRSLGYAYINFQSDSDAKLAMERMNFANFMGRPLRIMQWQRDPSLRKSGLGNVFIKNLDKDIDNRALYDTFSLFGDILSSKIVSDENGSKGYGFVHFESEEDARNCIEKTNGMLLNGKKVFVGKFVPHRERNRNKAYRGFTNIYIKNFSDKLNDESLRKLFEKYGAIVSAKVMADNSGKSKGFGFVNFTDSQDAEKAVREMNGVEINGKELYVGRAQTKLERLLAIKDKCHTLKGSQNKIETESTDSIIVYVKNLDANIDDVLLKNYFAKFGKIDCAKVMTQNGRSNGFGFVSFSTPEDATKAARAMNGKILNSKKLYVSLALSKEERKAQLSNSLLQKLHSKPTQLCF</sequence>
<dbReference type="InterPro" id="IPR034364">
    <property type="entry name" value="PABP_RRM1"/>
</dbReference>
<proteinExistence type="predicted"/>
<evidence type="ECO:0000256" key="1">
    <source>
        <dbReference type="ARBA" id="ARBA00004123"/>
    </source>
</evidence>
<dbReference type="InterPro" id="IPR035979">
    <property type="entry name" value="RBD_domain_sf"/>
</dbReference>
<dbReference type="Proteomes" id="UP000515154">
    <property type="component" value="Linkage group LG11"/>
</dbReference>
<dbReference type="CDD" id="cd12378">
    <property type="entry name" value="RRM1_I_PABPs"/>
    <property type="match status" value="1"/>
</dbReference>
<organism evidence="7 8">
    <name type="scientific">Octopus sinensis</name>
    <name type="common">East Asian common octopus</name>
    <dbReference type="NCBI Taxonomy" id="2607531"/>
    <lineage>
        <taxon>Eukaryota</taxon>
        <taxon>Metazoa</taxon>
        <taxon>Spiralia</taxon>
        <taxon>Lophotrochozoa</taxon>
        <taxon>Mollusca</taxon>
        <taxon>Cephalopoda</taxon>
        <taxon>Coleoidea</taxon>
        <taxon>Octopodiformes</taxon>
        <taxon>Octopoda</taxon>
        <taxon>Incirrata</taxon>
        <taxon>Octopodidae</taxon>
        <taxon>Octopus</taxon>
    </lineage>
</organism>
<keyword evidence="7" id="KW-1185">Reference proteome</keyword>
<dbReference type="RefSeq" id="XP_036362973.1">
    <property type="nucleotide sequence ID" value="XM_036507080.1"/>
</dbReference>
<name>A0A7E6F618_9MOLL</name>
<dbReference type="NCBIfam" id="TIGR01628">
    <property type="entry name" value="PABP-1234"/>
    <property type="match status" value="1"/>
</dbReference>
<dbReference type="Pfam" id="PF00076">
    <property type="entry name" value="RRM_1"/>
    <property type="match status" value="4"/>
</dbReference>
<dbReference type="InterPro" id="IPR050502">
    <property type="entry name" value="Euk_RNA-bind_prot"/>
</dbReference>
<evidence type="ECO:0000256" key="2">
    <source>
        <dbReference type="ARBA" id="ARBA00004496"/>
    </source>
</evidence>